<dbReference type="Pfam" id="PF00440">
    <property type="entry name" value="TetR_N"/>
    <property type="match status" value="1"/>
</dbReference>
<evidence type="ECO:0000313" key="8">
    <source>
        <dbReference type="Proteomes" id="UP001183610"/>
    </source>
</evidence>
<dbReference type="InterPro" id="IPR041347">
    <property type="entry name" value="MftR_C"/>
</dbReference>
<dbReference type="InterPro" id="IPR009057">
    <property type="entry name" value="Homeodomain-like_sf"/>
</dbReference>
<evidence type="ECO:0000256" key="5">
    <source>
        <dbReference type="SAM" id="MobiDB-lite"/>
    </source>
</evidence>
<organism evidence="7 8">
    <name type="scientific">Streptomyces evansiae</name>
    <dbReference type="NCBI Taxonomy" id="3075535"/>
    <lineage>
        <taxon>Bacteria</taxon>
        <taxon>Bacillati</taxon>
        <taxon>Actinomycetota</taxon>
        <taxon>Actinomycetes</taxon>
        <taxon>Kitasatosporales</taxon>
        <taxon>Streptomycetaceae</taxon>
        <taxon>Streptomyces</taxon>
    </lineage>
</organism>
<evidence type="ECO:0000259" key="6">
    <source>
        <dbReference type="PROSITE" id="PS50977"/>
    </source>
</evidence>
<feature type="domain" description="HTH tetR-type" evidence="6">
    <location>
        <begin position="25"/>
        <end position="85"/>
    </location>
</feature>
<dbReference type="PROSITE" id="PS50977">
    <property type="entry name" value="HTH_TETR_2"/>
    <property type="match status" value="1"/>
</dbReference>
<keyword evidence="2 4" id="KW-0238">DNA-binding</keyword>
<proteinExistence type="predicted"/>
<evidence type="ECO:0000256" key="1">
    <source>
        <dbReference type="ARBA" id="ARBA00023015"/>
    </source>
</evidence>
<evidence type="ECO:0000256" key="2">
    <source>
        <dbReference type="ARBA" id="ARBA00023125"/>
    </source>
</evidence>
<dbReference type="PANTHER" id="PTHR30055:SF238">
    <property type="entry name" value="MYCOFACTOCIN BIOSYNTHESIS TRANSCRIPTIONAL REGULATOR MFTR-RELATED"/>
    <property type="match status" value="1"/>
</dbReference>
<reference evidence="8" key="1">
    <citation type="submission" date="2023-07" db="EMBL/GenBank/DDBJ databases">
        <title>30 novel species of actinomycetes from the DSMZ collection.</title>
        <authorList>
            <person name="Nouioui I."/>
        </authorList>
    </citation>
    <scope>NUCLEOTIDE SEQUENCE [LARGE SCALE GENOMIC DNA]</scope>
    <source>
        <strain evidence="8">DSM 41979</strain>
    </source>
</reference>
<sequence>MTEQRQDPGAGGARARGGLRERKKTRTRERLLRTALELFAARGYERTTVDEIAARAEVSTRTFFRYFATKEDVALATQELIERWFLQALRARPADESPVLALRRAVLESWGELPEVAGLSVPVDLHLRTCRLVARTPALLAARLRRASESEEEMARVIAAREGVDPEVDLRPRVVVAAFGGVMRLTEHRWGAGQDGSAEALRALAVQHLDHLAPSLVRQWGGEDGGTGGVCGAGTCAEPGDRTGLVPRQSATAEPATGTARTSPADGEAVPS</sequence>
<name>A0ABU2QTX8_9ACTN</name>
<evidence type="ECO:0000313" key="7">
    <source>
        <dbReference type="EMBL" id="MDT0407889.1"/>
    </source>
</evidence>
<comment type="caution">
    <text evidence="7">The sequence shown here is derived from an EMBL/GenBank/DDBJ whole genome shotgun (WGS) entry which is preliminary data.</text>
</comment>
<evidence type="ECO:0000256" key="3">
    <source>
        <dbReference type="ARBA" id="ARBA00023163"/>
    </source>
</evidence>
<feature type="DNA-binding region" description="H-T-H motif" evidence="4">
    <location>
        <begin position="48"/>
        <end position="67"/>
    </location>
</feature>
<accession>A0ABU2QTX8</accession>
<keyword evidence="3" id="KW-0804">Transcription</keyword>
<keyword evidence="8" id="KW-1185">Reference proteome</keyword>
<feature type="region of interest" description="Disordered" evidence="5">
    <location>
        <begin position="237"/>
        <end position="272"/>
    </location>
</feature>
<gene>
    <name evidence="7" type="ORF">RM698_02340</name>
</gene>
<keyword evidence="1" id="KW-0805">Transcription regulation</keyword>
<dbReference type="InterPro" id="IPR001647">
    <property type="entry name" value="HTH_TetR"/>
</dbReference>
<dbReference type="EMBL" id="JAVRET010000003">
    <property type="protein sequence ID" value="MDT0407889.1"/>
    <property type="molecule type" value="Genomic_DNA"/>
</dbReference>
<dbReference type="PROSITE" id="PS01081">
    <property type="entry name" value="HTH_TETR_1"/>
    <property type="match status" value="1"/>
</dbReference>
<dbReference type="Proteomes" id="UP001183610">
    <property type="component" value="Unassembled WGS sequence"/>
</dbReference>
<dbReference type="Pfam" id="PF17754">
    <property type="entry name" value="TetR_C_14"/>
    <property type="match status" value="1"/>
</dbReference>
<dbReference type="SUPFAM" id="SSF46689">
    <property type="entry name" value="Homeodomain-like"/>
    <property type="match status" value="1"/>
</dbReference>
<dbReference type="PANTHER" id="PTHR30055">
    <property type="entry name" value="HTH-TYPE TRANSCRIPTIONAL REGULATOR RUTR"/>
    <property type="match status" value="1"/>
</dbReference>
<dbReference type="Gene3D" id="1.10.10.60">
    <property type="entry name" value="Homeodomain-like"/>
    <property type="match status" value="1"/>
</dbReference>
<dbReference type="InterPro" id="IPR050109">
    <property type="entry name" value="HTH-type_TetR-like_transc_reg"/>
</dbReference>
<dbReference type="PRINTS" id="PR00455">
    <property type="entry name" value="HTHTETR"/>
</dbReference>
<evidence type="ECO:0000256" key="4">
    <source>
        <dbReference type="PROSITE-ProRule" id="PRU00335"/>
    </source>
</evidence>
<dbReference type="RefSeq" id="WP_009064841.1">
    <property type="nucleotide sequence ID" value="NZ_JAVRET010000003.1"/>
</dbReference>
<dbReference type="InterPro" id="IPR023772">
    <property type="entry name" value="DNA-bd_HTH_TetR-type_CS"/>
</dbReference>
<protein>
    <submittedName>
        <fullName evidence="7">TetR family transcriptional regulator</fullName>
    </submittedName>
</protein>
<dbReference type="Gene3D" id="1.10.357.10">
    <property type="entry name" value="Tetracycline Repressor, domain 2"/>
    <property type="match status" value="1"/>
</dbReference>
<feature type="region of interest" description="Disordered" evidence="5">
    <location>
        <begin position="1"/>
        <end position="25"/>
    </location>
</feature>